<evidence type="ECO:0000313" key="3">
    <source>
        <dbReference type="EMBL" id="RAJ28124.1"/>
    </source>
</evidence>
<reference evidence="3 4" key="1">
    <citation type="submission" date="2018-06" db="EMBL/GenBank/DDBJ databases">
        <title>Genomic Encyclopedia of Archaeal and Bacterial Type Strains, Phase II (KMG-II): from individual species to whole genera.</title>
        <authorList>
            <person name="Goeker M."/>
        </authorList>
    </citation>
    <scope>NUCLEOTIDE SEQUENCE [LARGE SCALE GENOMIC DNA]</scope>
    <source>
        <strain evidence="3 4">DSM 14825</strain>
    </source>
</reference>
<dbReference type="SUPFAM" id="SSF51735">
    <property type="entry name" value="NAD(P)-binding Rossmann-fold domains"/>
    <property type="match status" value="1"/>
</dbReference>
<dbReference type="Gene3D" id="3.90.180.10">
    <property type="entry name" value="Medium-chain alcohol dehydrogenases, catalytic domain"/>
    <property type="match status" value="1"/>
</dbReference>
<dbReference type="PANTHER" id="PTHR11695:SF294">
    <property type="entry name" value="RETICULON-4-INTERACTING PROTEIN 1, MITOCHONDRIAL"/>
    <property type="match status" value="1"/>
</dbReference>
<dbReference type="EMBL" id="QLLR01000019">
    <property type="protein sequence ID" value="RAJ28124.1"/>
    <property type="molecule type" value="Genomic_DNA"/>
</dbReference>
<name>A0A327SJP6_9SPHI</name>
<sequence>MAKLALQFILIFVYTEIRTMKAIRINEYGGTEVLKLEEIARPVPAADEILVKIYASGVNPVDWVIRNGKSEALRSFLTLPMTLGWDAAGIIEETGRDVTSFKKGDEVYGVPNFPGNGSYAEYCVAKAVQFALKPKSIGFNESAGVPLAALTAWTAMFKYGKLQPGQRILIQGASGGVGGFAVQLAKAKSAYVIAIASTDNIEYLRELGADEVIDYKTQQYENLVHNIDVVLEASPIRENKERIKSVSVLKQGGILVSVNTDFPFDDQVIAAVSRKNAKAELSSNQPRQDWLTVIARLIDEGKVRVFINKVFSLEDVAEAHRESESWHVRGKLVLEVKKDN</sequence>
<dbReference type="InterPro" id="IPR050700">
    <property type="entry name" value="YIM1/Zinc_Alcohol_DH_Fams"/>
</dbReference>
<dbReference type="SMART" id="SM00829">
    <property type="entry name" value="PKS_ER"/>
    <property type="match status" value="1"/>
</dbReference>
<dbReference type="SUPFAM" id="SSF50129">
    <property type="entry name" value="GroES-like"/>
    <property type="match status" value="1"/>
</dbReference>
<dbReference type="Pfam" id="PF08240">
    <property type="entry name" value="ADH_N"/>
    <property type="match status" value="1"/>
</dbReference>
<dbReference type="PANTHER" id="PTHR11695">
    <property type="entry name" value="ALCOHOL DEHYDROGENASE RELATED"/>
    <property type="match status" value="1"/>
</dbReference>
<dbReference type="InterPro" id="IPR020843">
    <property type="entry name" value="ER"/>
</dbReference>
<dbReference type="Pfam" id="PF13602">
    <property type="entry name" value="ADH_zinc_N_2"/>
    <property type="match status" value="1"/>
</dbReference>
<dbReference type="InterPro" id="IPR013154">
    <property type="entry name" value="ADH-like_N"/>
</dbReference>
<proteinExistence type="predicted"/>
<dbReference type="AlphaFoldDB" id="A0A327SJP6"/>
<dbReference type="GO" id="GO:0016491">
    <property type="term" value="F:oxidoreductase activity"/>
    <property type="evidence" value="ECO:0007669"/>
    <property type="project" value="UniProtKB-KW"/>
</dbReference>
<dbReference type="GO" id="GO:0008270">
    <property type="term" value="F:zinc ion binding"/>
    <property type="evidence" value="ECO:0007669"/>
    <property type="project" value="InterPro"/>
</dbReference>
<comment type="caution">
    <text evidence="3">The sequence shown here is derived from an EMBL/GenBank/DDBJ whole genome shotgun (WGS) entry which is preliminary data.</text>
</comment>
<gene>
    <name evidence="3" type="ORF">LY11_03444</name>
</gene>
<dbReference type="CDD" id="cd05289">
    <property type="entry name" value="MDR_like_2"/>
    <property type="match status" value="1"/>
</dbReference>
<organism evidence="3 4">
    <name type="scientific">Pedobacter cryoconitis</name>
    <dbReference type="NCBI Taxonomy" id="188932"/>
    <lineage>
        <taxon>Bacteria</taxon>
        <taxon>Pseudomonadati</taxon>
        <taxon>Bacteroidota</taxon>
        <taxon>Sphingobacteriia</taxon>
        <taxon>Sphingobacteriales</taxon>
        <taxon>Sphingobacteriaceae</taxon>
        <taxon>Pedobacter</taxon>
    </lineage>
</organism>
<dbReference type="InterPro" id="IPR002364">
    <property type="entry name" value="Quin_OxRdtase/zeta-crystal_CS"/>
</dbReference>
<dbReference type="PROSITE" id="PS01162">
    <property type="entry name" value="QOR_ZETA_CRYSTAL"/>
    <property type="match status" value="1"/>
</dbReference>
<dbReference type="InterPro" id="IPR011032">
    <property type="entry name" value="GroES-like_sf"/>
</dbReference>
<dbReference type="Proteomes" id="UP000249754">
    <property type="component" value="Unassembled WGS sequence"/>
</dbReference>
<feature type="domain" description="Enoyl reductase (ER)" evidence="2">
    <location>
        <begin position="29"/>
        <end position="334"/>
    </location>
</feature>
<evidence type="ECO:0000313" key="4">
    <source>
        <dbReference type="Proteomes" id="UP000249754"/>
    </source>
</evidence>
<evidence type="ECO:0000259" key="2">
    <source>
        <dbReference type="SMART" id="SM00829"/>
    </source>
</evidence>
<evidence type="ECO:0000256" key="1">
    <source>
        <dbReference type="ARBA" id="ARBA00023002"/>
    </source>
</evidence>
<keyword evidence="1" id="KW-0560">Oxidoreductase</keyword>
<accession>A0A327SJP6</accession>
<dbReference type="InterPro" id="IPR036291">
    <property type="entry name" value="NAD(P)-bd_dom_sf"/>
</dbReference>
<dbReference type="Gene3D" id="3.40.50.720">
    <property type="entry name" value="NAD(P)-binding Rossmann-like Domain"/>
    <property type="match status" value="1"/>
</dbReference>
<protein>
    <submittedName>
        <fullName evidence="3">NADPH:quinone reductase-like Zn-dependent oxidoreductase</fullName>
    </submittedName>
</protein>